<accession>G4T240</accession>
<keyword evidence="1" id="KW-0456">Lyase</keyword>
<dbReference type="STRING" id="1091494.MEALZ_0771"/>
<dbReference type="Gene3D" id="3.40.50.720">
    <property type="entry name" value="NAD(P)-binding Rossmann-like Domain"/>
    <property type="match status" value="1"/>
</dbReference>
<dbReference type="EC" id="4.3.1.12" evidence="1"/>
<dbReference type="PANTHER" id="PTHR13812">
    <property type="entry name" value="KETIMINE REDUCTASE MU-CRYSTALLIN"/>
    <property type="match status" value="1"/>
</dbReference>
<dbReference type="InterPro" id="IPR003462">
    <property type="entry name" value="ODC_Mu_crystall"/>
</dbReference>
<dbReference type="EMBL" id="FO082060">
    <property type="protein sequence ID" value="CCE22466.1"/>
    <property type="molecule type" value="Genomic_DNA"/>
</dbReference>
<evidence type="ECO:0000313" key="1">
    <source>
        <dbReference type="EMBL" id="CCE22466.1"/>
    </source>
</evidence>
<dbReference type="InterPro" id="IPR023401">
    <property type="entry name" value="ODC_N"/>
</dbReference>
<proteinExistence type="predicted"/>
<gene>
    <name evidence="1" type="primary">arcB</name>
    <name evidence="1" type="ordered locus">MEALZ_0771</name>
</gene>
<dbReference type="InterPro" id="IPR036291">
    <property type="entry name" value="NAD(P)-bd_dom_sf"/>
</dbReference>
<dbReference type="NCBIfam" id="NF005762">
    <property type="entry name" value="PRK07589.1"/>
    <property type="match status" value="1"/>
</dbReference>
<dbReference type="GO" id="GO:0008473">
    <property type="term" value="F:ornithine cyclodeaminase activity"/>
    <property type="evidence" value="ECO:0007669"/>
    <property type="project" value="UniProtKB-EC"/>
</dbReference>
<dbReference type="Pfam" id="PF02423">
    <property type="entry name" value="OCD_Mu_crystall"/>
    <property type="match status" value="1"/>
</dbReference>
<protein>
    <submittedName>
        <fullName evidence="1">Ornithine cyclodeaminase</fullName>
        <ecNumber evidence="1">4.3.1.12</ecNumber>
    </submittedName>
</protein>
<name>G4T240_META2</name>
<organism evidence="1 2">
    <name type="scientific">Methylotuvimicrobium alcaliphilum (strain DSM 19304 / NCIMB 14124 / VKM B-2133 / 20Z)</name>
    <name type="common">Methylomicrobium alcaliphilum</name>
    <dbReference type="NCBI Taxonomy" id="1091494"/>
    <lineage>
        <taxon>Bacteria</taxon>
        <taxon>Pseudomonadati</taxon>
        <taxon>Pseudomonadota</taxon>
        <taxon>Gammaproteobacteria</taxon>
        <taxon>Methylococcales</taxon>
        <taxon>Methylococcaceae</taxon>
        <taxon>Methylotuvimicrobium</taxon>
    </lineage>
</organism>
<dbReference type="Proteomes" id="UP000008315">
    <property type="component" value="Chromosome"/>
</dbReference>
<dbReference type="Gene3D" id="3.30.1780.10">
    <property type="entry name" value="ornithine cyclodeaminase, domain 1"/>
    <property type="match status" value="1"/>
</dbReference>
<reference evidence="2" key="1">
    <citation type="journal article" date="2012" name="J. Bacteriol.">
        <title>Genome sequence of the haloalkaliphilic methanotrophic bacterium Methylomicrobium alcaliphilum 20Z.</title>
        <authorList>
            <person name="Vuilleumier S."/>
            <person name="Khmelenina V.N."/>
            <person name="Bringel F."/>
            <person name="Reshetnikov A.S."/>
            <person name="Lajus A."/>
            <person name="Mangenot S."/>
            <person name="Rouy Z."/>
            <person name="Op den Camp H.J."/>
            <person name="Jetten M.S."/>
            <person name="Dispirito A.A."/>
            <person name="Dunfield P."/>
            <person name="Klotz M.G."/>
            <person name="Semrau J.D."/>
            <person name="Stein L.Y."/>
            <person name="Barbe V."/>
            <person name="Medigue C."/>
            <person name="Trotsenko Y.A."/>
            <person name="Kalyuzhnaya M.G."/>
        </authorList>
    </citation>
    <scope>NUCLEOTIDE SEQUENCE [LARGE SCALE GENOMIC DNA]</scope>
    <source>
        <strain evidence="2">DSM 19304 / NCIMB 14124 / VKM B-2133 / 20Z</strain>
    </source>
</reference>
<evidence type="ECO:0000313" key="2">
    <source>
        <dbReference type="Proteomes" id="UP000008315"/>
    </source>
</evidence>
<keyword evidence="2" id="KW-1185">Reference proteome</keyword>
<dbReference type="HOGENOM" id="CLU_042088_3_2_6"/>
<dbReference type="SUPFAM" id="SSF51735">
    <property type="entry name" value="NAD(P)-binding Rossmann-fold domains"/>
    <property type="match status" value="1"/>
</dbReference>
<dbReference type="AlphaFoldDB" id="G4T240"/>
<dbReference type="KEGG" id="mah:MEALZ_0771"/>
<dbReference type="PANTHER" id="PTHR13812:SF19">
    <property type="entry name" value="KETIMINE REDUCTASE MU-CRYSTALLIN"/>
    <property type="match status" value="1"/>
</dbReference>
<dbReference type="PATRIC" id="fig|271065.3.peg.788"/>
<sequence>MLFCSVARRENRRITSYVTVFVKLPLLLTPLTYIHVGNAATGQKSAPESRKCGRAKYKFSHLLTRFDMLILTASDIRDMARHVGLEHFIKKATKALKQDFSRWSSFHLSPRHATYYPQGVIELMPCTDNKFYTFKYVNGHPGNIRNGKLSVAAIGQISDAGSGYPLMLCDMTLLTAIRTAATSVLAASYLARSDAKSLAVIGTGAQVEFQTIAFAGHYALETVRYYDIDSLTMSKFARNLVNQPFELKPCGSIAEALHGADVVTTATAAKHRQTLFTIQDISPGTHINAIGGDCPGKTELPAELLRQVKLVVEYTPQSLIEGEIQQGDAGLIHAELAELVCGTKIGRDNDREITLFDSVGFALEDFSILRIAYKLATEFKFGTEIAMLPEADDPKDLFGFLAS</sequence>